<accession>A0A918F5J5</accession>
<evidence type="ECO:0000256" key="3">
    <source>
        <dbReference type="ARBA" id="ARBA00022989"/>
    </source>
</evidence>
<feature type="transmembrane region" description="Helical" evidence="7">
    <location>
        <begin position="34"/>
        <end position="57"/>
    </location>
</feature>
<keyword evidence="4 7" id="KW-0472">Membrane</keyword>
<sequence>MERGWKRRLWPGAALVAAATGALIYALIRAGDHGWLNTVSLVLCAAAVAAYAAFVAWQRRTSAPLMDLRLLGRQPVVAGLFVITVATALMVGAFFLGSFYLQNSPRSQDSGSGGRSTGAPAGAPERPGTAEQSAGPPGRCPVAWG</sequence>
<dbReference type="PANTHER" id="PTHR42718">
    <property type="entry name" value="MAJOR FACILITATOR SUPERFAMILY MULTIDRUG TRANSPORTER MFSC"/>
    <property type="match status" value="1"/>
</dbReference>
<dbReference type="SUPFAM" id="SSF103473">
    <property type="entry name" value="MFS general substrate transporter"/>
    <property type="match status" value="1"/>
</dbReference>
<evidence type="ECO:0000256" key="2">
    <source>
        <dbReference type="ARBA" id="ARBA00022692"/>
    </source>
</evidence>
<reference evidence="8" key="1">
    <citation type="journal article" date="2014" name="Int. J. Syst. Evol. Microbiol.">
        <title>Complete genome sequence of Corynebacterium casei LMG S-19264T (=DSM 44701T), isolated from a smear-ripened cheese.</title>
        <authorList>
            <consortium name="US DOE Joint Genome Institute (JGI-PGF)"/>
            <person name="Walter F."/>
            <person name="Albersmeier A."/>
            <person name="Kalinowski J."/>
            <person name="Ruckert C."/>
        </authorList>
    </citation>
    <scope>NUCLEOTIDE SEQUENCE</scope>
    <source>
        <strain evidence="8">JCM 4403</strain>
    </source>
</reference>
<dbReference type="GO" id="GO:0016020">
    <property type="term" value="C:membrane"/>
    <property type="evidence" value="ECO:0007669"/>
    <property type="project" value="UniProtKB-SubCell"/>
</dbReference>
<evidence type="ECO:0000256" key="5">
    <source>
        <dbReference type="ARBA" id="ARBA00023251"/>
    </source>
</evidence>
<reference evidence="8" key="2">
    <citation type="submission" date="2020-09" db="EMBL/GenBank/DDBJ databases">
        <authorList>
            <person name="Sun Q."/>
            <person name="Ohkuma M."/>
        </authorList>
    </citation>
    <scope>NUCLEOTIDE SEQUENCE</scope>
    <source>
        <strain evidence="8">JCM 4403</strain>
    </source>
</reference>
<name>A0A918F5J5_9ACTN</name>
<keyword evidence="3 7" id="KW-1133">Transmembrane helix</keyword>
<dbReference type="GO" id="GO:0046677">
    <property type="term" value="P:response to antibiotic"/>
    <property type="evidence" value="ECO:0007669"/>
    <property type="project" value="UniProtKB-KW"/>
</dbReference>
<evidence type="ECO:0000256" key="1">
    <source>
        <dbReference type="ARBA" id="ARBA00004141"/>
    </source>
</evidence>
<comment type="subcellular location">
    <subcellularLocation>
        <location evidence="1">Membrane</location>
        <topology evidence="1">Multi-pass membrane protein</topology>
    </subcellularLocation>
</comment>
<dbReference type="AlphaFoldDB" id="A0A918F5J5"/>
<evidence type="ECO:0000313" key="8">
    <source>
        <dbReference type="EMBL" id="GGR10880.1"/>
    </source>
</evidence>
<feature type="transmembrane region" description="Helical" evidence="7">
    <location>
        <begin position="77"/>
        <end position="101"/>
    </location>
</feature>
<dbReference type="EMBL" id="BMTU01000028">
    <property type="protein sequence ID" value="GGR10880.1"/>
    <property type="molecule type" value="Genomic_DNA"/>
</dbReference>
<dbReference type="Proteomes" id="UP000656732">
    <property type="component" value="Unassembled WGS sequence"/>
</dbReference>
<gene>
    <name evidence="8" type="ORF">GCM10010280_68030</name>
</gene>
<evidence type="ECO:0000313" key="9">
    <source>
        <dbReference type="Proteomes" id="UP000656732"/>
    </source>
</evidence>
<proteinExistence type="predicted"/>
<evidence type="ECO:0000256" key="4">
    <source>
        <dbReference type="ARBA" id="ARBA00023136"/>
    </source>
</evidence>
<dbReference type="RefSeq" id="WP_229847086.1">
    <property type="nucleotide sequence ID" value="NZ_BMTU01000028.1"/>
</dbReference>
<keyword evidence="2 7" id="KW-0812">Transmembrane</keyword>
<organism evidence="8 9">
    <name type="scientific">Streptomyces pilosus</name>
    <dbReference type="NCBI Taxonomy" id="28893"/>
    <lineage>
        <taxon>Bacteria</taxon>
        <taxon>Bacillati</taxon>
        <taxon>Actinomycetota</taxon>
        <taxon>Actinomycetes</taxon>
        <taxon>Kitasatosporales</taxon>
        <taxon>Streptomycetaceae</taxon>
        <taxon>Streptomyces</taxon>
    </lineage>
</organism>
<feature type="transmembrane region" description="Helical" evidence="7">
    <location>
        <begin position="9"/>
        <end position="28"/>
    </location>
</feature>
<feature type="region of interest" description="Disordered" evidence="6">
    <location>
        <begin position="105"/>
        <end position="145"/>
    </location>
</feature>
<dbReference type="PANTHER" id="PTHR42718:SF49">
    <property type="entry name" value="EXPORT PROTEIN"/>
    <property type="match status" value="1"/>
</dbReference>
<evidence type="ECO:0000256" key="6">
    <source>
        <dbReference type="SAM" id="MobiDB-lite"/>
    </source>
</evidence>
<keyword evidence="5" id="KW-0046">Antibiotic resistance</keyword>
<keyword evidence="9" id="KW-1185">Reference proteome</keyword>
<comment type="caution">
    <text evidence="8">The sequence shown here is derived from an EMBL/GenBank/DDBJ whole genome shotgun (WGS) entry which is preliminary data.</text>
</comment>
<dbReference type="InterPro" id="IPR036259">
    <property type="entry name" value="MFS_trans_sf"/>
</dbReference>
<evidence type="ECO:0000256" key="7">
    <source>
        <dbReference type="SAM" id="Phobius"/>
    </source>
</evidence>
<protein>
    <submittedName>
        <fullName evidence="8">Uncharacterized protein</fullName>
    </submittedName>
</protein>